<evidence type="ECO:0000256" key="7">
    <source>
        <dbReference type="SAM" id="Phobius"/>
    </source>
</evidence>
<keyword evidence="4" id="KW-0029">Amino-acid transport</keyword>
<dbReference type="Gene3D" id="1.20.1740.10">
    <property type="entry name" value="Amino acid/polyamine transporter I"/>
    <property type="match status" value="1"/>
</dbReference>
<dbReference type="Proteomes" id="UP000054485">
    <property type="component" value="Unassembled WGS sequence"/>
</dbReference>
<evidence type="ECO:0000313" key="9">
    <source>
        <dbReference type="EMBL" id="KIK43094.1"/>
    </source>
</evidence>
<evidence type="ECO:0000256" key="5">
    <source>
        <dbReference type="ARBA" id="ARBA00022989"/>
    </source>
</evidence>
<keyword evidence="10" id="KW-1185">Reference proteome</keyword>
<evidence type="ECO:0000259" key="8">
    <source>
        <dbReference type="Pfam" id="PF00324"/>
    </source>
</evidence>
<feature type="transmembrane region" description="Helical" evidence="7">
    <location>
        <begin position="282"/>
        <end position="303"/>
    </location>
</feature>
<feature type="transmembrane region" description="Helical" evidence="7">
    <location>
        <begin position="73"/>
        <end position="93"/>
    </location>
</feature>
<dbReference type="InterPro" id="IPR004841">
    <property type="entry name" value="AA-permease/SLC12A_dom"/>
</dbReference>
<dbReference type="PROSITE" id="PS00218">
    <property type="entry name" value="AMINO_ACID_PERMEASE_1"/>
    <property type="match status" value="1"/>
</dbReference>
<feature type="transmembrane region" description="Helical" evidence="7">
    <location>
        <begin position="323"/>
        <end position="342"/>
    </location>
</feature>
<evidence type="ECO:0000256" key="1">
    <source>
        <dbReference type="ARBA" id="ARBA00004141"/>
    </source>
</evidence>
<dbReference type="PANTHER" id="PTHR43341">
    <property type="entry name" value="AMINO ACID PERMEASE"/>
    <property type="match status" value="1"/>
</dbReference>
<evidence type="ECO:0000256" key="6">
    <source>
        <dbReference type="ARBA" id="ARBA00023136"/>
    </source>
</evidence>
<feature type="transmembrane region" description="Helical" evidence="7">
    <location>
        <begin position="447"/>
        <end position="468"/>
    </location>
</feature>
<dbReference type="InterPro" id="IPR050524">
    <property type="entry name" value="APC_YAT"/>
</dbReference>
<keyword evidence="3 7" id="KW-0812">Transmembrane</keyword>
<feature type="transmembrane region" description="Helical" evidence="7">
    <location>
        <begin position="377"/>
        <end position="394"/>
    </location>
</feature>
<dbReference type="EMBL" id="KN835221">
    <property type="protein sequence ID" value="KIK43094.1"/>
    <property type="molecule type" value="Genomic_DNA"/>
</dbReference>
<organism evidence="9 10">
    <name type="scientific">Suillus luteus UH-Slu-Lm8-n1</name>
    <dbReference type="NCBI Taxonomy" id="930992"/>
    <lineage>
        <taxon>Eukaryota</taxon>
        <taxon>Fungi</taxon>
        <taxon>Dikarya</taxon>
        <taxon>Basidiomycota</taxon>
        <taxon>Agaricomycotina</taxon>
        <taxon>Agaricomycetes</taxon>
        <taxon>Agaricomycetidae</taxon>
        <taxon>Boletales</taxon>
        <taxon>Suillineae</taxon>
        <taxon>Suillaceae</taxon>
        <taxon>Suillus</taxon>
    </lineage>
</organism>
<dbReference type="InterPro" id="IPR004840">
    <property type="entry name" value="Amino_acid_permease_CS"/>
</dbReference>
<comment type="subcellular location">
    <subcellularLocation>
        <location evidence="1">Membrane</location>
        <topology evidence="1">Multi-pass membrane protein</topology>
    </subcellularLocation>
</comment>
<reference evidence="10" key="2">
    <citation type="submission" date="2015-01" db="EMBL/GenBank/DDBJ databases">
        <title>Evolutionary Origins and Diversification of the Mycorrhizal Mutualists.</title>
        <authorList>
            <consortium name="DOE Joint Genome Institute"/>
            <consortium name="Mycorrhizal Genomics Consortium"/>
            <person name="Kohler A."/>
            <person name="Kuo A."/>
            <person name="Nagy L.G."/>
            <person name="Floudas D."/>
            <person name="Copeland A."/>
            <person name="Barry K.W."/>
            <person name="Cichocki N."/>
            <person name="Veneault-Fourrey C."/>
            <person name="LaButti K."/>
            <person name="Lindquist E.A."/>
            <person name="Lipzen A."/>
            <person name="Lundell T."/>
            <person name="Morin E."/>
            <person name="Murat C."/>
            <person name="Riley R."/>
            <person name="Ohm R."/>
            <person name="Sun H."/>
            <person name="Tunlid A."/>
            <person name="Henrissat B."/>
            <person name="Grigoriev I.V."/>
            <person name="Hibbett D.S."/>
            <person name="Martin F."/>
        </authorList>
    </citation>
    <scope>NUCLEOTIDE SEQUENCE [LARGE SCALE GENOMIC DNA]</scope>
    <source>
        <strain evidence="10">UH-Slu-Lm8-n1</strain>
    </source>
</reference>
<evidence type="ECO:0000256" key="4">
    <source>
        <dbReference type="ARBA" id="ARBA00022970"/>
    </source>
</evidence>
<feature type="transmembrane region" description="Helical" evidence="7">
    <location>
        <begin position="474"/>
        <end position="496"/>
    </location>
</feature>
<dbReference type="GO" id="GO:0016020">
    <property type="term" value="C:membrane"/>
    <property type="evidence" value="ECO:0007669"/>
    <property type="project" value="UniProtKB-SubCell"/>
</dbReference>
<dbReference type="Pfam" id="PF00324">
    <property type="entry name" value="AA_permease"/>
    <property type="match status" value="1"/>
</dbReference>
<dbReference type="FunFam" id="1.20.1740.10:FF:000006">
    <property type="entry name" value="General amino acid permease"/>
    <property type="match status" value="1"/>
</dbReference>
<keyword evidence="5 7" id="KW-1133">Transmembrane helix</keyword>
<keyword evidence="2" id="KW-0813">Transport</keyword>
<dbReference type="HOGENOM" id="CLU_007946_12_1_1"/>
<keyword evidence="6 7" id="KW-0472">Membrane</keyword>
<evidence type="ECO:0000256" key="3">
    <source>
        <dbReference type="ARBA" id="ARBA00022692"/>
    </source>
</evidence>
<protein>
    <recommendedName>
        <fullName evidence="8">Amino acid permease/ SLC12A domain-containing protein</fullName>
    </recommendedName>
</protein>
<dbReference type="GO" id="GO:0015171">
    <property type="term" value="F:amino acid transmembrane transporter activity"/>
    <property type="evidence" value="ECO:0007669"/>
    <property type="project" value="TreeGrafter"/>
</dbReference>
<feature type="transmembrane region" description="Helical" evidence="7">
    <location>
        <begin position="242"/>
        <end position="261"/>
    </location>
</feature>
<reference evidence="9 10" key="1">
    <citation type="submission" date="2014-04" db="EMBL/GenBank/DDBJ databases">
        <authorList>
            <consortium name="DOE Joint Genome Institute"/>
            <person name="Kuo A."/>
            <person name="Ruytinx J."/>
            <person name="Rineau F."/>
            <person name="Colpaert J."/>
            <person name="Kohler A."/>
            <person name="Nagy L.G."/>
            <person name="Floudas D."/>
            <person name="Copeland A."/>
            <person name="Barry K.W."/>
            <person name="Cichocki N."/>
            <person name="Veneault-Fourrey C."/>
            <person name="LaButti K."/>
            <person name="Lindquist E.A."/>
            <person name="Lipzen A."/>
            <person name="Lundell T."/>
            <person name="Morin E."/>
            <person name="Murat C."/>
            <person name="Sun H."/>
            <person name="Tunlid A."/>
            <person name="Henrissat B."/>
            <person name="Grigoriev I.V."/>
            <person name="Hibbett D.S."/>
            <person name="Martin F."/>
            <person name="Nordberg H.P."/>
            <person name="Cantor M.N."/>
            <person name="Hua S.X."/>
        </authorList>
    </citation>
    <scope>NUCLEOTIDE SEQUENCE [LARGE SCALE GENOMIC DNA]</scope>
    <source>
        <strain evidence="9 10">UH-Slu-Lm8-n1</strain>
    </source>
</reference>
<dbReference type="InParanoid" id="A0A0D0AZB9"/>
<name>A0A0D0AZB9_9AGAM</name>
<evidence type="ECO:0000313" key="10">
    <source>
        <dbReference type="Proteomes" id="UP000054485"/>
    </source>
</evidence>
<proteinExistence type="predicted"/>
<feature type="transmembrane region" description="Helical" evidence="7">
    <location>
        <begin position="46"/>
        <end position="67"/>
    </location>
</feature>
<evidence type="ECO:0000256" key="2">
    <source>
        <dbReference type="ARBA" id="ARBA00022448"/>
    </source>
</evidence>
<gene>
    <name evidence="9" type="ORF">CY34DRAFT_735543</name>
</gene>
<feature type="transmembrane region" description="Helical" evidence="7">
    <location>
        <begin position="113"/>
        <end position="134"/>
    </location>
</feature>
<dbReference type="PIRSF" id="PIRSF006060">
    <property type="entry name" value="AA_transporter"/>
    <property type="match status" value="1"/>
</dbReference>
<dbReference type="AlphaFoldDB" id="A0A0D0AZB9"/>
<feature type="transmembrane region" description="Helical" evidence="7">
    <location>
        <begin position="154"/>
        <end position="174"/>
    </location>
</feature>
<feature type="transmembrane region" description="Helical" evidence="7">
    <location>
        <begin position="181"/>
        <end position="201"/>
    </location>
</feature>
<feature type="transmembrane region" description="Helical" evidence="7">
    <location>
        <begin position="400"/>
        <end position="427"/>
    </location>
</feature>
<sequence>MVPLCFTEKTPKVPANVYDMEHSELPDTVALFPRMPLQRRLKERHVAMISIGGVIGTGLFLGTATALMEGGPVGLLLGYTFMGTMCYCVMITVGEMISLLPIPGGHIRLAERFVDPAFSFAMGWNCWYCWTFTIPAELSAAATLIDYWNTGVNNAVWITVCLVVAVGINLFGVGTYGEMEFIFASIKVVTITGLLILGIVLDLGGGPSHDRIGFQYWKNPGPFVQFDGIVGAKGRFLGFVRVLIQAAFSFIGTEVVTMAAAEMKNPRYTMPRAIRTVYVRILLFYIGGVFVIGLLVPSNSPFLSLNSSNASSSPFVIAINRAGIRYLPSILNAVILTSAWSASSSDLYLSSRGLYGLALTGNAPKVFLRTSRSGHPYVAVMFCSLFSLLSYMVVNTSSGIVFTWFAEMGATTGLLAWFCIGVTYIRFHQGLLAQGYDRKRLPYASRLQPYASWWVIASSLITLLFSGWQVFLKANWSTATFVTTYLPIMLFPVLYVSAKFLMRVPLVKPSEMDFESGTEDIDAERSKEPSPKNWREAVWMSLT</sequence>
<dbReference type="OrthoDB" id="3900342at2759"/>
<accession>A0A0D0AZB9</accession>
<dbReference type="STRING" id="930992.A0A0D0AZB9"/>
<feature type="domain" description="Amino acid permease/ SLC12A" evidence="8">
    <location>
        <begin position="45"/>
        <end position="504"/>
    </location>
</feature>
<dbReference type="PANTHER" id="PTHR43341:SF20">
    <property type="entry name" value="AAT FAMILY AMINO ACID TRANSPORTER"/>
    <property type="match status" value="1"/>
</dbReference>